<accession>A0AAD4VRR7</accession>
<keyword evidence="1" id="KW-0812">Transmembrane</keyword>
<evidence type="ECO:0000256" key="1">
    <source>
        <dbReference type="SAM" id="Phobius"/>
    </source>
</evidence>
<protein>
    <recommendedName>
        <fullName evidence="4">Retrotransposon Copia-like N-terminal domain-containing protein</fullName>
    </recommendedName>
</protein>
<dbReference type="PANTHER" id="PTHR47481:SF22">
    <property type="entry name" value="RETROTRANSPOSON GAG DOMAIN-CONTAINING PROTEIN"/>
    <property type="match status" value="1"/>
</dbReference>
<reference evidence="2 3" key="1">
    <citation type="journal article" date="2022" name="G3 (Bethesda)">
        <title>Whole-genome sequence and methylome profiling of the almond [Prunus dulcis (Mill.) D.A. Webb] cultivar 'Nonpareil'.</title>
        <authorList>
            <person name="D'Amico-Willman K.M."/>
            <person name="Ouma W.Z."/>
            <person name="Meulia T."/>
            <person name="Sideli G.M."/>
            <person name="Gradziel T.M."/>
            <person name="Fresnedo-Ramirez J."/>
        </authorList>
    </citation>
    <scope>NUCLEOTIDE SEQUENCE [LARGE SCALE GENOMIC DNA]</scope>
    <source>
        <strain evidence="2">Clone GOH B32 T37-40</strain>
    </source>
</reference>
<proteinExistence type="predicted"/>
<organism evidence="2 3">
    <name type="scientific">Prunus dulcis</name>
    <name type="common">Almond</name>
    <name type="synonym">Amygdalus dulcis</name>
    <dbReference type="NCBI Taxonomy" id="3755"/>
    <lineage>
        <taxon>Eukaryota</taxon>
        <taxon>Viridiplantae</taxon>
        <taxon>Streptophyta</taxon>
        <taxon>Embryophyta</taxon>
        <taxon>Tracheophyta</taxon>
        <taxon>Spermatophyta</taxon>
        <taxon>Magnoliopsida</taxon>
        <taxon>eudicotyledons</taxon>
        <taxon>Gunneridae</taxon>
        <taxon>Pentapetalae</taxon>
        <taxon>rosids</taxon>
        <taxon>fabids</taxon>
        <taxon>Rosales</taxon>
        <taxon>Rosaceae</taxon>
        <taxon>Amygdaloideae</taxon>
        <taxon>Amygdaleae</taxon>
        <taxon>Prunus</taxon>
    </lineage>
</organism>
<keyword evidence="1" id="KW-1133">Transmembrane helix</keyword>
<dbReference type="PANTHER" id="PTHR47481">
    <property type="match status" value="1"/>
</dbReference>
<dbReference type="Pfam" id="PF14223">
    <property type="entry name" value="Retrotran_gag_2"/>
    <property type="match status" value="1"/>
</dbReference>
<evidence type="ECO:0008006" key="4">
    <source>
        <dbReference type="Google" id="ProtNLM"/>
    </source>
</evidence>
<dbReference type="EMBL" id="JAJFAZ020000005">
    <property type="protein sequence ID" value="KAI5328682.1"/>
    <property type="molecule type" value="Genomic_DNA"/>
</dbReference>
<keyword evidence="1" id="KW-0472">Membrane</keyword>
<keyword evidence="3" id="KW-1185">Reference proteome</keyword>
<feature type="transmembrane region" description="Helical" evidence="1">
    <location>
        <begin position="259"/>
        <end position="283"/>
    </location>
</feature>
<comment type="caution">
    <text evidence="2">The sequence shown here is derived from an EMBL/GenBank/DDBJ whole genome shotgun (WGS) entry which is preliminary data.</text>
</comment>
<feature type="transmembrane region" description="Helical" evidence="1">
    <location>
        <begin position="219"/>
        <end position="239"/>
    </location>
</feature>
<gene>
    <name evidence="2" type="ORF">L3X38_028079</name>
</gene>
<evidence type="ECO:0000313" key="2">
    <source>
        <dbReference type="EMBL" id="KAI5328682.1"/>
    </source>
</evidence>
<sequence>MVMTVISPKIEGLLGMLTIRLNDDNFVKWSFQFQSVLQGYDLFDYFDGSSICPPAFVIDTEFGVTNECVVGSRTSTEAWTHLQDRYATVSRASVNHLKTEFHTMHKGADSIEKYLLRIKTACDQLVAVGERITDDDVVITTLNERQAEIRMDALSHSMNAMMATHASSQPTSGGVIILVVQNIFLKVPAQLKVLAQNLRTVTMVPSFDLLLSRTDSSHLDIMVLDFIPTSMVLTLLGSSNNGVHLLVLSLMLSQNVKSVVRGVTLLPIVFIAILLIQTLLMLFNVRFVVKKRPRCS</sequence>
<name>A0AAD4VRR7_PRUDU</name>
<evidence type="ECO:0000313" key="3">
    <source>
        <dbReference type="Proteomes" id="UP001054821"/>
    </source>
</evidence>
<dbReference type="Proteomes" id="UP001054821">
    <property type="component" value="Chromosome 5"/>
</dbReference>
<dbReference type="AlphaFoldDB" id="A0AAD4VRR7"/>